<evidence type="ECO:0000259" key="2">
    <source>
        <dbReference type="PROSITE" id="PS50090"/>
    </source>
</evidence>
<evidence type="ECO:0000256" key="1">
    <source>
        <dbReference type="SAM" id="MobiDB-lite"/>
    </source>
</evidence>
<feature type="domain" description="Myb-like" evidence="2">
    <location>
        <begin position="243"/>
        <end position="295"/>
    </location>
</feature>
<dbReference type="InterPro" id="IPR009057">
    <property type="entry name" value="Homeodomain-like_sf"/>
</dbReference>
<evidence type="ECO:0000259" key="3">
    <source>
        <dbReference type="PROSITE" id="PS51294"/>
    </source>
</evidence>
<gene>
    <name evidence="4" type="ORF">PLBR_LOCUS6451</name>
</gene>
<reference evidence="4 5" key="1">
    <citation type="submission" date="2018-03" db="EMBL/GenBank/DDBJ databases">
        <authorList>
            <person name="Fogelqvist J."/>
        </authorList>
    </citation>
    <scope>NUCLEOTIDE SEQUENCE [LARGE SCALE GENOMIC DNA]</scope>
</reference>
<feature type="domain" description="HTH myb-type" evidence="3">
    <location>
        <begin position="249"/>
        <end position="299"/>
    </location>
</feature>
<dbReference type="PROSITE" id="PS51294">
    <property type="entry name" value="HTH_MYB"/>
    <property type="match status" value="1"/>
</dbReference>
<proteinExistence type="predicted"/>
<dbReference type="Gene3D" id="1.10.10.60">
    <property type="entry name" value="Homeodomain-like"/>
    <property type="match status" value="1"/>
</dbReference>
<dbReference type="Pfam" id="PF00249">
    <property type="entry name" value="Myb_DNA-binding"/>
    <property type="match status" value="1"/>
</dbReference>
<dbReference type="InterPro" id="IPR017930">
    <property type="entry name" value="Myb_dom"/>
</dbReference>
<accession>A0A3P3YGC7</accession>
<dbReference type="AlphaFoldDB" id="A0A3P3YGC7"/>
<evidence type="ECO:0000313" key="5">
    <source>
        <dbReference type="Proteomes" id="UP000290189"/>
    </source>
</evidence>
<name>A0A3P3YGC7_PLABS</name>
<organism evidence="4 5">
    <name type="scientific">Plasmodiophora brassicae</name>
    <name type="common">Clubroot disease agent</name>
    <dbReference type="NCBI Taxonomy" id="37360"/>
    <lineage>
        <taxon>Eukaryota</taxon>
        <taxon>Sar</taxon>
        <taxon>Rhizaria</taxon>
        <taxon>Endomyxa</taxon>
        <taxon>Phytomyxea</taxon>
        <taxon>Plasmodiophorida</taxon>
        <taxon>Plasmodiophoridae</taxon>
        <taxon>Plasmodiophora</taxon>
    </lineage>
</organism>
<dbReference type="SUPFAM" id="SSF46689">
    <property type="entry name" value="Homeodomain-like"/>
    <property type="match status" value="1"/>
</dbReference>
<feature type="compositionally biased region" description="Basic and acidic residues" evidence="1">
    <location>
        <begin position="1"/>
        <end position="10"/>
    </location>
</feature>
<dbReference type="PROSITE" id="PS50090">
    <property type="entry name" value="MYB_LIKE"/>
    <property type="match status" value="1"/>
</dbReference>
<geneLocation type="mitochondrion" evidence="4"/>
<evidence type="ECO:0000313" key="4">
    <source>
        <dbReference type="EMBL" id="SPQ99236.1"/>
    </source>
</evidence>
<feature type="region of interest" description="Disordered" evidence="1">
    <location>
        <begin position="1"/>
        <end position="42"/>
    </location>
</feature>
<dbReference type="EMBL" id="OVEO01000011">
    <property type="protein sequence ID" value="SPQ99236.1"/>
    <property type="molecule type" value="Genomic_DNA"/>
</dbReference>
<dbReference type="InterPro" id="IPR001005">
    <property type="entry name" value="SANT/Myb"/>
</dbReference>
<sequence>MERVTLHSENCRPASGAEPHWRTAGRRGSSFHVPRGGTQVPPIRPIPAAQQREASFLAALQNCWRVAPKMQPQLAAGEEFAVDDDASVDDLMGMVMRGAGVALGADVDDVVERARTSLLEAALETAGELRARAFEEFDGWAFLTEPPISLPIAIADLLSDTLDQRRKLKRFRCESLLPIDDDRPKAVFAEMLSGQASPGVNSITSSPGRAPRARRDIVADVQKWQRGVSIAFGYEITGGEPSCSEERNGDWSEADLHNLAKGVDRYGSNWSMIIQHFGLRHRSERDIRRRWLLTLLDDVASRDNRSS</sequence>
<protein>
    <submittedName>
        <fullName evidence="4">Uncharacterized protein</fullName>
    </submittedName>
</protein>
<keyword evidence="4" id="KW-0496">Mitochondrion</keyword>
<dbReference type="SMART" id="SM00717">
    <property type="entry name" value="SANT"/>
    <property type="match status" value="1"/>
</dbReference>
<dbReference type="Proteomes" id="UP000290189">
    <property type="component" value="Unassembled WGS sequence"/>
</dbReference>